<organism evidence="5 6">
    <name type="scientific">Stichopus japonicus</name>
    <name type="common">Sea cucumber</name>
    <dbReference type="NCBI Taxonomy" id="307972"/>
    <lineage>
        <taxon>Eukaryota</taxon>
        <taxon>Metazoa</taxon>
        <taxon>Echinodermata</taxon>
        <taxon>Eleutherozoa</taxon>
        <taxon>Echinozoa</taxon>
        <taxon>Holothuroidea</taxon>
        <taxon>Aspidochirotacea</taxon>
        <taxon>Aspidochirotida</taxon>
        <taxon>Stichopodidae</taxon>
        <taxon>Apostichopus</taxon>
    </lineage>
</organism>
<dbReference type="Pfam" id="PF24544">
    <property type="entry name" value="Ig_TPPC8_2nd"/>
    <property type="match status" value="1"/>
</dbReference>
<feature type="domain" description="TPPC8 third Ig-like" evidence="4">
    <location>
        <begin position="63"/>
        <end position="276"/>
    </location>
</feature>
<feature type="domain" description="TPPC8 second Ig-like" evidence="3">
    <location>
        <begin position="2"/>
        <end position="60"/>
    </location>
</feature>
<evidence type="ECO:0000313" key="6">
    <source>
        <dbReference type="Proteomes" id="UP000230750"/>
    </source>
</evidence>
<proteinExistence type="predicted"/>
<keyword evidence="6" id="KW-1185">Reference proteome</keyword>
<evidence type="ECO:0000259" key="3">
    <source>
        <dbReference type="Pfam" id="PF24544"/>
    </source>
</evidence>
<dbReference type="AlphaFoldDB" id="A0A2G8KIA9"/>
<evidence type="ECO:0000259" key="2">
    <source>
        <dbReference type="Pfam" id="PF24542"/>
    </source>
</evidence>
<dbReference type="EMBL" id="MRZV01000562">
    <property type="protein sequence ID" value="PIK47728.1"/>
    <property type="molecule type" value="Genomic_DNA"/>
</dbReference>
<dbReference type="STRING" id="307972.A0A2G8KIA9"/>
<dbReference type="Pfam" id="PF24542">
    <property type="entry name" value="Ig_TPPC8_C"/>
    <property type="match status" value="1"/>
</dbReference>
<dbReference type="PANTHER" id="PTHR12975">
    <property type="entry name" value="TRANSPORT PROTEIN TRAPP"/>
    <property type="match status" value="1"/>
</dbReference>
<dbReference type="InterPro" id="IPR057651">
    <property type="entry name" value="Ig_TPPC8_C"/>
</dbReference>
<protein>
    <submittedName>
        <fullName evidence="5">Putative trafficking protein particle complex subunit 8</fullName>
    </submittedName>
</protein>
<dbReference type="InterPro" id="IPR024420">
    <property type="entry name" value="TRAPP_III_complex_Trs85"/>
</dbReference>
<dbReference type="InterPro" id="IPR058538">
    <property type="entry name" value="Ig_TPPC8_2nd"/>
</dbReference>
<dbReference type="GO" id="GO:1990072">
    <property type="term" value="C:TRAPPIII protein complex"/>
    <property type="evidence" value="ECO:0007669"/>
    <property type="project" value="TreeGrafter"/>
</dbReference>
<reference evidence="5 6" key="1">
    <citation type="journal article" date="2017" name="PLoS Biol.">
        <title>The sea cucumber genome provides insights into morphological evolution and visceral regeneration.</title>
        <authorList>
            <person name="Zhang X."/>
            <person name="Sun L."/>
            <person name="Yuan J."/>
            <person name="Sun Y."/>
            <person name="Gao Y."/>
            <person name="Zhang L."/>
            <person name="Li S."/>
            <person name="Dai H."/>
            <person name="Hamel J.F."/>
            <person name="Liu C."/>
            <person name="Yu Y."/>
            <person name="Liu S."/>
            <person name="Lin W."/>
            <person name="Guo K."/>
            <person name="Jin S."/>
            <person name="Xu P."/>
            <person name="Storey K.B."/>
            <person name="Huan P."/>
            <person name="Zhang T."/>
            <person name="Zhou Y."/>
            <person name="Zhang J."/>
            <person name="Lin C."/>
            <person name="Li X."/>
            <person name="Xing L."/>
            <person name="Huo D."/>
            <person name="Sun M."/>
            <person name="Wang L."/>
            <person name="Mercier A."/>
            <person name="Li F."/>
            <person name="Yang H."/>
            <person name="Xiang J."/>
        </authorList>
    </citation>
    <scope>NUCLEOTIDE SEQUENCE [LARGE SCALE GENOMIC DNA]</scope>
    <source>
        <strain evidence="5">Shaxun</strain>
        <tissue evidence="5">Muscle</tissue>
    </source>
</reference>
<gene>
    <name evidence="5" type="ORF">BSL78_15397</name>
</gene>
<feature type="region of interest" description="Disordered" evidence="1">
    <location>
        <begin position="436"/>
        <end position="458"/>
    </location>
</feature>
<dbReference type="InterPro" id="IPR058540">
    <property type="entry name" value="Ig_TPPC8_3rd"/>
</dbReference>
<accession>A0A2G8KIA9</accession>
<evidence type="ECO:0000313" key="5">
    <source>
        <dbReference type="EMBL" id="PIK47728.1"/>
    </source>
</evidence>
<evidence type="ECO:0000259" key="4">
    <source>
        <dbReference type="Pfam" id="PF24546"/>
    </source>
</evidence>
<name>A0A2G8KIA9_STIJA</name>
<sequence length="480" mass="53033">MCNVSHVVELPLEGGVLGPGCRLSLPMWVRGPETSGVQEIKMLFMYRSEQENVKMRHRTLHHTIVINTASSVSLSGSAHRGQCSANSQDSGDLQLSVQLAIENMNQLHDSNIAEFSIRQVSCVSSRWSLFPAEDITEDMKILGGESLRVNFRARQHNHYSQGEVSNKLLAFSNCCFGKNIVDSTSTPCVDFCFRTLPDALPNQGTSGLLSSTSTPTISPSPSSHELSLLAIQEKARLKEDLECSQAAEMLLVVLWKAFVVDDDGESHALVGQNHISIIVLDQEETTHPLHKKPNEVKQLKFSKDPKPADKDIPTAEVLMQLLHYSLQFQPIIEHDFNQYVLCRVPIQLQIYNCCQCELEVFIETNPADNRLSQPTADYSAIFLPPDSSTFTWCSLSSEVINIPPSKRATATLHACFGGPGVYNLNSIQLYVKNPVSSPPKDSADAKSNPFDISGQRPNLLKQNSLPTSMITVVERNGSKT</sequence>
<dbReference type="Proteomes" id="UP000230750">
    <property type="component" value="Unassembled WGS sequence"/>
</dbReference>
<comment type="caution">
    <text evidence="5">The sequence shown here is derived from an EMBL/GenBank/DDBJ whole genome shotgun (WGS) entry which is preliminary data.</text>
</comment>
<dbReference type="Pfam" id="PF24546">
    <property type="entry name" value="Ig_TPPC8_3rd"/>
    <property type="match status" value="1"/>
</dbReference>
<feature type="domain" description="TPPC8 C-terminal Ig-like" evidence="2">
    <location>
        <begin position="321"/>
        <end position="432"/>
    </location>
</feature>
<evidence type="ECO:0000256" key="1">
    <source>
        <dbReference type="SAM" id="MobiDB-lite"/>
    </source>
</evidence>
<dbReference type="PANTHER" id="PTHR12975:SF6">
    <property type="entry name" value="TRAFFICKING PROTEIN PARTICLE COMPLEX SUBUNIT 8"/>
    <property type="match status" value="1"/>
</dbReference>
<dbReference type="OrthoDB" id="203724at2759"/>